<dbReference type="SUPFAM" id="SSF55811">
    <property type="entry name" value="Nudix"/>
    <property type="match status" value="1"/>
</dbReference>
<feature type="domain" description="Nudix hydrolase" evidence="2">
    <location>
        <begin position="10"/>
        <end position="140"/>
    </location>
</feature>
<evidence type="ECO:0000313" key="3">
    <source>
        <dbReference type="EMBL" id="KAK5108357.1"/>
    </source>
</evidence>
<dbReference type="InterPro" id="IPR020084">
    <property type="entry name" value="NUDIX_hydrolase_CS"/>
</dbReference>
<dbReference type="Proteomes" id="UP001310890">
    <property type="component" value="Unassembled WGS sequence"/>
</dbReference>
<gene>
    <name evidence="3" type="ORF">LTR62_008387</name>
</gene>
<proteinExistence type="predicted"/>
<dbReference type="PROSITE" id="PS51462">
    <property type="entry name" value="NUDIX"/>
    <property type="match status" value="1"/>
</dbReference>
<dbReference type="EMBL" id="JAVRRL010000088">
    <property type="protein sequence ID" value="KAK5108357.1"/>
    <property type="molecule type" value="Genomic_DNA"/>
</dbReference>
<dbReference type="InterPro" id="IPR000086">
    <property type="entry name" value="NUDIX_hydrolase_dom"/>
</dbReference>
<organism evidence="3 4">
    <name type="scientific">Meristemomyces frigidus</name>
    <dbReference type="NCBI Taxonomy" id="1508187"/>
    <lineage>
        <taxon>Eukaryota</taxon>
        <taxon>Fungi</taxon>
        <taxon>Dikarya</taxon>
        <taxon>Ascomycota</taxon>
        <taxon>Pezizomycotina</taxon>
        <taxon>Dothideomycetes</taxon>
        <taxon>Dothideomycetidae</taxon>
        <taxon>Mycosphaerellales</taxon>
        <taxon>Teratosphaeriaceae</taxon>
        <taxon>Meristemomyces</taxon>
    </lineage>
</organism>
<dbReference type="GO" id="GO:0006167">
    <property type="term" value="P:AMP biosynthetic process"/>
    <property type="evidence" value="ECO:0007669"/>
    <property type="project" value="TreeGrafter"/>
</dbReference>
<evidence type="ECO:0000313" key="4">
    <source>
        <dbReference type="Proteomes" id="UP001310890"/>
    </source>
</evidence>
<dbReference type="GO" id="GO:0004081">
    <property type="term" value="F:bis(5'-nucleosyl)-tetraphosphatase (asymmetrical) activity"/>
    <property type="evidence" value="ECO:0007669"/>
    <property type="project" value="TreeGrafter"/>
</dbReference>
<name>A0AAN7TAN1_9PEZI</name>
<keyword evidence="1" id="KW-0378">Hydrolase</keyword>
<protein>
    <recommendedName>
        <fullName evidence="2">Nudix hydrolase domain-containing protein</fullName>
    </recommendedName>
</protein>
<dbReference type="PANTHER" id="PTHR21340">
    <property type="entry name" value="DIADENOSINE 5,5-P1,P4-TETRAPHOSPHATE PYROPHOSPHOHYDROLASE MUTT"/>
    <property type="match status" value="1"/>
</dbReference>
<reference evidence="3" key="1">
    <citation type="submission" date="2023-08" db="EMBL/GenBank/DDBJ databases">
        <title>Black Yeasts Isolated from many extreme environments.</title>
        <authorList>
            <person name="Coleine C."/>
            <person name="Stajich J.E."/>
            <person name="Selbmann L."/>
        </authorList>
    </citation>
    <scope>NUCLEOTIDE SEQUENCE</scope>
    <source>
        <strain evidence="3">CCFEE 5401</strain>
    </source>
</reference>
<evidence type="ECO:0000259" key="2">
    <source>
        <dbReference type="PROSITE" id="PS51462"/>
    </source>
</evidence>
<dbReference type="Gene3D" id="3.90.79.10">
    <property type="entry name" value="Nucleoside Triphosphate Pyrophosphohydrolase"/>
    <property type="match status" value="1"/>
</dbReference>
<dbReference type="PROSITE" id="PS00893">
    <property type="entry name" value="NUDIX_BOX"/>
    <property type="match status" value="1"/>
</dbReference>
<sequence length="174" mass="19776">MPRRLYLAQDLVESCGAVIIHRSTRRVCLIRVRTHDYYTLPKGPRNISESRADAALREVKEETGYTCRMLPVQLRNLAPPAGEDSFGPFTHNNVVDEPFMTEVREVADIPTKIISWYLAEIDETVAKLNGEQKFQPTLLSVDIAKKALQHGSDREVVDEAMMVLNVSYSDEGRW</sequence>
<comment type="caution">
    <text evidence="3">The sequence shown here is derived from an EMBL/GenBank/DDBJ whole genome shotgun (WGS) entry which is preliminary data.</text>
</comment>
<evidence type="ECO:0000256" key="1">
    <source>
        <dbReference type="ARBA" id="ARBA00022801"/>
    </source>
</evidence>
<accession>A0AAN7TAN1</accession>
<dbReference type="GO" id="GO:0006754">
    <property type="term" value="P:ATP biosynthetic process"/>
    <property type="evidence" value="ECO:0007669"/>
    <property type="project" value="TreeGrafter"/>
</dbReference>
<dbReference type="Pfam" id="PF00293">
    <property type="entry name" value="NUDIX"/>
    <property type="match status" value="1"/>
</dbReference>
<dbReference type="AlphaFoldDB" id="A0AAN7TAN1"/>
<dbReference type="InterPro" id="IPR015797">
    <property type="entry name" value="NUDIX_hydrolase-like_dom_sf"/>
</dbReference>
<dbReference type="PANTHER" id="PTHR21340:SF0">
    <property type="entry name" value="BIS(5'-NUCLEOSYL)-TETRAPHOSPHATASE [ASYMMETRICAL]"/>
    <property type="match status" value="1"/>
</dbReference>
<dbReference type="InterPro" id="IPR051325">
    <property type="entry name" value="Nudix_hydrolase_domain"/>
</dbReference>